<dbReference type="EMBL" id="JADEXQ010000031">
    <property type="protein sequence ID" value="MBE9030205.1"/>
    <property type="molecule type" value="Genomic_DNA"/>
</dbReference>
<evidence type="ECO:0000256" key="1">
    <source>
        <dbReference type="SAM" id="SignalP"/>
    </source>
</evidence>
<comment type="caution">
    <text evidence="2">The sequence shown here is derived from an EMBL/GenBank/DDBJ whole genome shotgun (WGS) entry which is preliminary data.</text>
</comment>
<organism evidence="2 3">
    <name type="scientific">Romeriopsis navalis LEGE 11480</name>
    <dbReference type="NCBI Taxonomy" id="2777977"/>
    <lineage>
        <taxon>Bacteria</taxon>
        <taxon>Bacillati</taxon>
        <taxon>Cyanobacteriota</taxon>
        <taxon>Cyanophyceae</taxon>
        <taxon>Leptolyngbyales</taxon>
        <taxon>Leptolyngbyaceae</taxon>
        <taxon>Romeriopsis</taxon>
        <taxon>Romeriopsis navalis</taxon>
    </lineage>
</organism>
<reference evidence="2" key="1">
    <citation type="submission" date="2020-10" db="EMBL/GenBank/DDBJ databases">
        <authorList>
            <person name="Castelo-Branco R."/>
            <person name="Eusebio N."/>
            <person name="Adriana R."/>
            <person name="Vieira A."/>
            <person name="Brugerolle De Fraissinette N."/>
            <person name="Rezende De Castro R."/>
            <person name="Schneider M.P."/>
            <person name="Vasconcelos V."/>
            <person name="Leao P.N."/>
        </authorList>
    </citation>
    <scope>NUCLEOTIDE SEQUENCE</scope>
    <source>
        <strain evidence="2">LEGE 11480</strain>
    </source>
</reference>
<feature type="signal peptide" evidence="1">
    <location>
        <begin position="1"/>
        <end position="25"/>
    </location>
</feature>
<keyword evidence="1" id="KW-0732">Signal</keyword>
<evidence type="ECO:0000313" key="2">
    <source>
        <dbReference type="EMBL" id="MBE9030205.1"/>
    </source>
</evidence>
<gene>
    <name evidence="2" type="ORF">IQ266_10735</name>
</gene>
<protein>
    <submittedName>
        <fullName evidence="2">PTPA-CTERM sorting domain-containing protein</fullName>
    </submittedName>
</protein>
<dbReference type="RefSeq" id="WP_264325032.1">
    <property type="nucleotide sequence ID" value="NZ_JADEXQ010000031.1"/>
</dbReference>
<proteinExistence type="predicted"/>
<dbReference type="NCBIfam" id="NF033465">
    <property type="entry name" value="PTPA-CTERM"/>
    <property type="match status" value="1"/>
</dbReference>
<evidence type="ECO:0000313" key="3">
    <source>
        <dbReference type="Proteomes" id="UP000625316"/>
    </source>
</evidence>
<accession>A0A928VPF3</accession>
<keyword evidence="3" id="KW-1185">Reference proteome</keyword>
<feature type="chain" id="PRO_5036958434" evidence="1">
    <location>
        <begin position="26"/>
        <end position="240"/>
    </location>
</feature>
<dbReference type="Gene3D" id="2.60.120.430">
    <property type="entry name" value="Galactose-binding lectin"/>
    <property type="match status" value="1"/>
</dbReference>
<name>A0A928VPF3_9CYAN</name>
<dbReference type="AlphaFoldDB" id="A0A928VPF3"/>
<dbReference type="Proteomes" id="UP000625316">
    <property type="component" value="Unassembled WGS sequence"/>
</dbReference>
<sequence length="240" mass="25130">MKTSHILLGATVALSLLAFVDTANALDLTVDARSDIFRPGAGIPTDGVFPPGVNFSPATGQTLTLSSVTGSITCANGPQPNSADGSCVSGATNIQTISDNGIAGVFHNSRTMFLVGLFLADETPTGTPVQADLSGQESQETITTSLAVPFYVGDGLTEDLKPQNFLVPDTATRLFFGFADAFAFSGLPGFYSDNSGELEVDFAIQQTPNSIPTPFMLPSLVGLSVSCLRRKKRRDSELSN</sequence>